<dbReference type="VEuPathDB" id="TriTrypDB:ADEAN_000445800"/>
<dbReference type="Proteomes" id="UP000515908">
    <property type="component" value="Chromosome 07"/>
</dbReference>
<dbReference type="GO" id="GO:0042744">
    <property type="term" value="P:hydrogen peroxide catabolic process"/>
    <property type="evidence" value="ECO:0007669"/>
    <property type="project" value="TreeGrafter"/>
</dbReference>
<dbReference type="AlphaFoldDB" id="A0A7G2CAT8"/>
<gene>
    <name evidence="15" type="ORF">ADEAN_000445800</name>
</gene>
<dbReference type="InterPro" id="IPR010255">
    <property type="entry name" value="Haem_peroxidase_sf"/>
</dbReference>
<dbReference type="SUPFAM" id="SSF48113">
    <property type="entry name" value="Heme-dependent peroxidases"/>
    <property type="match status" value="1"/>
</dbReference>
<dbReference type="PROSITE" id="PS50873">
    <property type="entry name" value="PEROXIDASE_4"/>
    <property type="match status" value="1"/>
</dbReference>
<keyword evidence="4" id="KW-0349">Heme</keyword>
<organism evidence="15 16">
    <name type="scientific">Angomonas deanei</name>
    <dbReference type="NCBI Taxonomy" id="59799"/>
    <lineage>
        <taxon>Eukaryota</taxon>
        <taxon>Discoba</taxon>
        <taxon>Euglenozoa</taxon>
        <taxon>Kinetoplastea</taxon>
        <taxon>Metakinetoplastina</taxon>
        <taxon>Trypanosomatida</taxon>
        <taxon>Trypanosomatidae</taxon>
        <taxon>Strigomonadinae</taxon>
        <taxon>Angomonas</taxon>
    </lineage>
</organism>
<dbReference type="Gene3D" id="1.10.520.10">
    <property type="match status" value="1"/>
</dbReference>
<feature type="domain" description="Plant heme peroxidase family profile" evidence="14">
    <location>
        <begin position="48"/>
        <end position="311"/>
    </location>
</feature>
<reference evidence="15 16" key="1">
    <citation type="submission" date="2020-08" db="EMBL/GenBank/DDBJ databases">
        <authorList>
            <person name="Newling K."/>
            <person name="Davey J."/>
            <person name="Forrester S."/>
        </authorList>
    </citation>
    <scope>NUCLEOTIDE SEQUENCE [LARGE SCALE GENOMIC DNA]</scope>
    <source>
        <strain evidence="16">Crithidia deanei Carvalho (ATCC PRA-265)</strain>
    </source>
</reference>
<dbReference type="EMBL" id="LR877151">
    <property type="protein sequence ID" value="CAD2216980.1"/>
    <property type="molecule type" value="Genomic_DNA"/>
</dbReference>
<keyword evidence="9" id="KW-0496">Mitochondrion</keyword>
<evidence type="ECO:0000256" key="11">
    <source>
        <dbReference type="ARBA" id="ARBA00040313"/>
    </source>
</evidence>
<comment type="similarity">
    <text evidence="13">Belongs to the peroxidase family.</text>
</comment>
<sequence>MFARLSSQFIAKKAISRLSFFPRTRYTATKVFTGFATGVIVSGATFVYCAPAACPFDTKSIRSDIEDLISNNMALGPMFVRLAWHEAGSWDCKRKDGSPNSASMRFHPECGYGGNKGLDKPRKALEALKKKYPEISYADLWVLAAYVAIEYMGGPAIPFSWGRQDAKDGSVCGPDGRLPDASKTQDHVRDVFTRLGFTDKEAVALIGAHTCGECHLENSGFVGPWTHDKNGFDNSFFTALLEEKWEVNPKVANLQFMDDATKNLMMLPSDIALILDPKYKKFVEQYAKDNDAFLKDFSSAYKKLTENGQSGLKPEA</sequence>
<comment type="subcellular location">
    <subcellularLocation>
        <location evidence="2">Mitochondrion intermembrane space</location>
    </subcellularLocation>
    <subcellularLocation>
        <location evidence="1">Mitochondrion matrix</location>
    </subcellularLocation>
</comment>
<dbReference type="GO" id="GO:0000302">
    <property type="term" value="P:response to reactive oxygen species"/>
    <property type="evidence" value="ECO:0007669"/>
    <property type="project" value="TreeGrafter"/>
</dbReference>
<evidence type="ECO:0000256" key="5">
    <source>
        <dbReference type="ARBA" id="ARBA00022723"/>
    </source>
</evidence>
<dbReference type="InterPro" id="IPR002016">
    <property type="entry name" value="Haem_peroxidase"/>
</dbReference>
<dbReference type="PROSITE" id="PS00436">
    <property type="entry name" value="PEROXIDASE_2"/>
    <property type="match status" value="1"/>
</dbReference>
<dbReference type="CDD" id="cd00691">
    <property type="entry name" value="ascorbate_peroxidase"/>
    <property type="match status" value="1"/>
</dbReference>
<name>A0A7G2CAT8_9TRYP</name>
<dbReference type="Pfam" id="PF00141">
    <property type="entry name" value="peroxidase"/>
    <property type="match status" value="1"/>
</dbReference>
<dbReference type="GO" id="GO:0034599">
    <property type="term" value="P:cellular response to oxidative stress"/>
    <property type="evidence" value="ECO:0007669"/>
    <property type="project" value="InterPro"/>
</dbReference>
<keyword evidence="7" id="KW-0560">Oxidoreductase</keyword>
<evidence type="ECO:0000259" key="14">
    <source>
        <dbReference type="PROSITE" id="PS50873"/>
    </source>
</evidence>
<dbReference type="InterPro" id="IPR044831">
    <property type="entry name" value="Ccp1-like"/>
</dbReference>
<dbReference type="PANTHER" id="PTHR31356">
    <property type="entry name" value="THYLAKOID LUMENAL 29 KDA PROTEIN, CHLOROPLASTIC-RELATED"/>
    <property type="match status" value="1"/>
</dbReference>
<evidence type="ECO:0000313" key="15">
    <source>
        <dbReference type="EMBL" id="CAD2216980.1"/>
    </source>
</evidence>
<evidence type="ECO:0000256" key="2">
    <source>
        <dbReference type="ARBA" id="ARBA00004569"/>
    </source>
</evidence>
<evidence type="ECO:0000256" key="6">
    <source>
        <dbReference type="ARBA" id="ARBA00022946"/>
    </source>
</evidence>
<keyword evidence="6" id="KW-0809">Transit peptide</keyword>
<evidence type="ECO:0000256" key="1">
    <source>
        <dbReference type="ARBA" id="ARBA00004305"/>
    </source>
</evidence>
<dbReference type="PRINTS" id="PR00459">
    <property type="entry name" value="ASPEROXIDASE"/>
</dbReference>
<keyword evidence="5" id="KW-0479">Metal-binding</keyword>
<keyword evidence="8" id="KW-0408">Iron</keyword>
<evidence type="ECO:0000256" key="3">
    <source>
        <dbReference type="ARBA" id="ARBA00022559"/>
    </source>
</evidence>
<keyword evidence="16" id="KW-1185">Reference proteome</keyword>
<dbReference type="GO" id="GO:0046872">
    <property type="term" value="F:metal ion binding"/>
    <property type="evidence" value="ECO:0007669"/>
    <property type="project" value="UniProtKB-KW"/>
</dbReference>
<dbReference type="Gene3D" id="1.10.420.10">
    <property type="entry name" value="Peroxidase, domain 2"/>
    <property type="match status" value="1"/>
</dbReference>
<evidence type="ECO:0000256" key="4">
    <source>
        <dbReference type="ARBA" id="ARBA00022617"/>
    </source>
</evidence>
<evidence type="ECO:0000256" key="8">
    <source>
        <dbReference type="ARBA" id="ARBA00023004"/>
    </source>
</evidence>
<dbReference type="InterPro" id="IPR019794">
    <property type="entry name" value="Peroxidases_AS"/>
</dbReference>
<dbReference type="InterPro" id="IPR002207">
    <property type="entry name" value="Peroxidase_I"/>
</dbReference>
<dbReference type="PANTHER" id="PTHR31356:SF58">
    <property type="entry name" value="CYTOCHROME C PEROXIDASE, MITOCHONDRIAL"/>
    <property type="match status" value="1"/>
</dbReference>
<evidence type="ECO:0000313" key="16">
    <source>
        <dbReference type="Proteomes" id="UP000515908"/>
    </source>
</evidence>
<dbReference type="EC" id="1.11.1.5" evidence="10"/>
<dbReference type="GO" id="GO:0004130">
    <property type="term" value="F:cytochrome-c peroxidase activity"/>
    <property type="evidence" value="ECO:0007669"/>
    <property type="project" value="UniProtKB-EC"/>
</dbReference>
<dbReference type="GO" id="GO:0005759">
    <property type="term" value="C:mitochondrial matrix"/>
    <property type="evidence" value="ECO:0007669"/>
    <property type="project" value="UniProtKB-SubCell"/>
</dbReference>
<dbReference type="GO" id="GO:0020037">
    <property type="term" value="F:heme binding"/>
    <property type="evidence" value="ECO:0007669"/>
    <property type="project" value="InterPro"/>
</dbReference>
<dbReference type="PRINTS" id="PR00458">
    <property type="entry name" value="PEROXIDASE"/>
</dbReference>
<proteinExistence type="inferred from homology"/>
<protein>
    <recommendedName>
        <fullName evidence="11">Cytochrome c peroxidase, mitochondrial</fullName>
        <ecNumber evidence="10">1.11.1.5</ecNumber>
    </recommendedName>
</protein>
<evidence type="ECO:0000256" key="10">
    <source>
        <dbReference type="ARBA" id="ARBA00039063"/>
    </source>
</evidence>
<evidence type="ECO:0000256" key="7">
    <source>
        <dbReference type="ARBA" id="ARBA00023002"/>
    </source>
</evidence>
<keyword evidence="3 15" id="KW-0575">Peroxidase</keyword>
<comment type="catalytic activity">
    <reaction evidence="12">
        <text>2 Fe(II)-[cytochrome c] + H2O2 + 2 H(+) = 2 Fe(III)-[cytochrome c] + 2 H2O</text>
        <dbReference type="Rhea" id="RHEA:16581"/>
        <dbReference type="Rhea" id="RHEA-COMP:10350"/>
        <dbReference type="Rhea" id="RHEA-COMP:14399"/>
        <dbReference type="ChEBI" id="CHEBI:15377"/>
        <dbReference type="ChEBI" id="CHEBI:15378"/>
        <dbReference type="ChEBI" id="CHEBI:16240"/>
        <dbReference type="ChEBI" id="CHEBI:29033"/>
        <dbReference type="ChEBI" id="CHEBI:29034"/>
        <dbReference type="EC" id="1.11.1.5"/>
    </reaction>
</comment>
<evidence type="ECO:0000256" key="12">
    <source>
        <dbReference type="ARBA" id="ARBA00049265"/>
    </source>
</evidence>
<dbReference type="GO" id="GO:0005758">
    <property type="term" value="C:mitochondrial intermembrane space"/>
    <property type="evidence" value="ECO:0007669"/>
    <property type="project" value="UniProtKB-SubCell"/>
</dbReference>
<evidence type="ECO:0000256" key="9">
    <source>
        <dbReference type="ARBA" id="ARBA00023128"/>
    </source>
</evidence>
<dbReference type="FunFam" id="1.10.420.10:FF:000009">
    <property type="entry name" value="Ascorbate peroxidase"/>
    <property type="match status" value="1"/>
</dbReference>
<accession>A0A7G2CAT8</accession>
<evidence type="ECO:0000256" key="13">
    <source>
        <dbReference type="RuleBase" id="RU004241"/>
    </source>
</evidence>